<reference evidence="1 2" key="1">
    <citation type="submission" date="2018-12" db="EMBL/GenBank/DDBJ databases">
        <title>Complete Genome Sequence of the Corallopyronin A producing Myxobacterium Corallococcus coralloides B035.</title>
        <authorList>
            <person name="Bouhired S.M."/>
            <person name="Rupp O."/>
            <person name="Blom J."/>
            <person name="Schaeberle T.F."/>
            <person name="Kehraus S."/>
            <person name="Schiefer A."/>
            <person name="Pfarr K."/>
            <person name="Goesmann A."/>
            <person name="Hoerauf A."/>
            <person name="Koenig G.M."/>
        </authorList>
    </citation>
    <scope>NUCLEOTIDE SEQUENCE [LARGE SCALE GENOMIC DNA]</scope>
    <source>
        <strain evidence="1 2">B035</strain>
    </source>
</reference>
<gene>
    <name evidence="1" type="ORF">EJ065_2204</name>
</gene>
<name>A0A410RP94_CORCK</name>
<proteinExistence type="predicted"/>
<dbReference type="EMBL" id="CP034669">
    <property type="protein sequence ID" value="QAT83787.1"/>
    <property type="molecule type" value="Genomic_DNA"/>
</dbReference>
<accession>A0A410RP94</accession>
<dbReference type="Proteomes" id="UP000288758">
    <property type="component" value="Chromosome"/>
</dbReference>
<dbReference type="RefSeq" id="WP_128795875.1">
    <property type="nucleotide sequence ID" value="NZ_CP034669.1"/>
</dbReference>
<organism evidence="1 2">
    <name type="scientific">Corallococcus coralloides</name>
    <name type="common">Myxococcus coralloides</name>
    <dbReference type="NCBI Taxonomy" id="184914"/>
    <lineage>
        <taxon>Bacteria</taxon>
        <taxon>Pseudomonadati</taxon>
        <taxon>Myxococcota</taxon>
        <taxon>Myxococcia</taxon>
        <taxon>Myxococcales</taxon>
        <taxon>Cystobacterineae</taxon>
        <taxon>Myxococcaceae</taxon>
        <taxon>Corallococcus</taxon>
    </lineage>
</organism>
<evidence type="ECO:0000313" key="1">
    <source>
        <dbReference type="EMBL" id="QAT83787.1"/>
    </source>
</evidence>
<sequence length="133" mass="14998">MMTIARELAKLKEAIDELKELDVPHRVEPVLDAIASALKPLHDFPEELARTAAPLDRLLAQLVKELGFSRNATKAASRMLEAASVEGYDWEKPDVVNTSDRYLLHEELKVLLENLRDAHNQEAEDPEDDDVNT</sequence>
<evidence type="ECO:0000313" key="2">
    <source>
        <dbReference type="Proteomes" id="UP000288758"/>
    </source>
</evidence>
<dbReference type="AlphaFoldDB" id="A0A410RP94"/>
<protein>
    <submittedName>
        <fullName evidence="1">Uncharacterized protein</fullName>
    </submittedName>
</protein>